<proteinExistence type="predicted"/>
<name>A0A0E0EHC9_9ORYZ</name>
<evidence type="ECO:0000313" key="2">
    <source>
        <dbReference type="EnsemblPlants" id="OMERI08G01720.2"/>
    </source>
</evidence>
<evidence type="ECO:0000256" key="1">
    <source>
        <dbReference type="SAM" id="MobiDB-lite"/>
    </source>
</evidence>
<dbReference type="HOGENOM" id="CLU_1920543_0_0_1"/>
<sequence>MTTTTNLALALGAAGTSSGDDDGRGRSGAQDLSGDDKDSGSGAQELVNGSVGLRSCGALVATAMAPVAKITVFYRAAAATILESSAARRPRSPVWKATILIPKWRDLVRHFAPAARADSLMVLHSAAVDARLRQCIAADLSYWSSSNFDNSQFQAL</sequence>
<evidence type="ECO:0000313" key="3">
    <source>
        <dbReference type="Proteomes" id="UP000008021"/>
    </source>
</evidence>
<dbReference type="Gramene" id="OMERI08G01720.2">
    <property type="protein sequence ID" value="OMERI08G01720.2"/>
    <property type="gene ID" value="OMERI08G01720"/>
</dbReference>
<feature type="region of interest" description="Disordered" evidence="1">
    <location>
        <begin position="13"/>
        <end position="43"/>
    </location>
</feature>
<accession>A0A0E0EHC9</accession>
<dbReference type="AlphaFoldDB" id="A0A0E0EHC9"/>
<protein>
    <submittedName>
        <fullName evidence="2">Uncharacterized protein</fullName>
    </submittedName>
</protein>
<keyword evidence="3" id="KW-1185">Reference proteome</keyword>
<reference evidence="2" key="1">
    <citation type="submission" date="2015-04" db="UniProtKB">
        <authorList>
            <consortium name="EnsemblPlants"/>
        </authorList>
    </citation>
    <scope>IDENTIFICATION</scope>
</reference>
<dbReference type="EnsemblPlants" id="OMERI08G01720.2">
    <property type="protein sequence ID" value="OMERI08G01720.2"/>
    <property type="gene ID" value="OMERI08G01720"/>
</dbReference>
<reference evidence="2" key="2">
    <citation type="submission" date="2018-05" db="EMBL/GenBank/DDBJ databases">
        <title>OmerRS3 (Oryza meridionalis Reference Sequence Version 3).</title>
        <authorList>
            <person name="Zhang J."/>
            <person name="Kudrna D."/>
            <person name="Lee S."/>
            <person name="Talag J."/>
            <person name="Welchert J."/>
            <person name="Wing R.A."/>
        </authorList>
    </citation>
    <scope>NUCLEOTIDE SEQUENCE [LARGE SCALE GENOMIC DNA]</scope>
    <source>
        <strain evidence="2">cv. OR44</strain>
    </source>
</reference>
<organism evidence="2">
    <name type="scientific">Oryza meridionalis</name>
    <dbReference type="NCBI Taxonomy" id="40149"/>
    <lineage>
        <taxon>Eukaryota</taxon>
        <taxon>Viridiplantae</taxon>
        <taxon>Streptophyta</taxon>
        <taxon>Embryophyta</taxon>
        <taxon>Tracheophyta</taxon>
        <taxon>Spermatophyta</taxon>
        <taxon>Magnoliopsida</taxon>
        <taxon>Liliopsida</taxon>
        <taxon>Poales</taxon>
        <taxon>Poaceae</taxon>
        <taxon>BOP clade</taxon>
        <taxon>Oryzoideae</taxon>
        <taxon>Oryzeae</taxon>
        <taxon>Oryzinae</taxon>
        <taxon>Oryza</taxon>
    </lineage>
</organism>
<dbReference type="Proteomes" id="UP000008021">
    <property type="component" value="Chromosome 8"/>
</dbReference>